<evidence type="ECO:0000256" key="1">
    <source>
        <dbReference type="ARBA" id="ARBA00022884"/>
    </source>
</evidence>
<dbReference type="SUPFAM" id="SSF75471">
    <property type="entry name" value="YhbY-like"/>
    <property type="match status" value="1"/>
</dbReference>
<evidence type="ECO:0000313" key="5">
    <source>
        <dbReference type="Proteomes" id="UP000636949"/>
    </source>
</evidence>
<reference evidence="4" key="2">
    <citation type="submission" date="2020-09" db="EMBL/GenBank/DDBJ databases">
        <authorList>
            <person name="Sun Q."/>
            <person name="Zhou Y."/>
        </authorList>
    </citation>
    <scope>NUCLEOTIDE SEQUENCE</scope>
    <source>
        <strain evidence="4">CGMCC 1.15758</strain>
    </source>
</reference>
<keyword evidence="1 2" id="KW-0694">RNA-binding</keyword>
<dbReference type="Pfam" id="PF01985">
    <property type="entry name" value="CRS1_YhbY"/>
    <property type="match status" value="1"/>
</dbReference>
<evidence type="ECO:0000259" key="3">
    <source>
        <dbReference type="PROSITE" id="PS51295"/>
    </source>
</evidence>
<dbReference type="InterPro" id="IPR051925">
    <property type="entry name" value="RNA-binding_domain"/>
</dbReference>
<dbReference type="Gene3D" id="3.30.110.60">
    <property type="entry name" value="YhbY-like"/>
    <property type="match status" value="1"/>
</dbReference>
<dbReference type="AlphaFoldDB" id="A0A8J2Z3C1"/>
<dbReference type="OrthoDB" id="9797519at2"/>
<dbReference type="PANTHER" id="PTHR40065">
    <property type="entry name" value="RNA-BINDING PROTEIN YHBY"/>
    <property type="match status" value="1"/>
</dbReference>
<dbReference type="PROSITE" id="PS51295">
    <property type="entry name" value="CRM"/>
    <property type="match status" value="1"/>
</dbReference>
<dbReference type="InterPro" id="IPR001890">
    <property type="entry name" value="RNA-binding_CRM"/>
</dbReference>
<name>A0A8J2Z3C1_9GAMM</name>
<keyword evidence="5" id="KW-1185">Reference proteome</keyword>
<sequence length="94" mass="10394">MALTSQQRQQLKAQAHSLNPVVMLGDKGLTENVLTEIDLALTAHELIKVKIAGAEKEVRQATTEEICQKTKCELVQLIGNISILYRKKPKKKGA</sequence>
<dbReference type="EMBL" id="BMJS01000003">
    <property type="protein sequence ID" value="GGF90506.1"/>
    <property type="molecule type" value="Genomic_DNA"/>
</dbReference>
<comment type="caution">
    <text evidence="4">The sequence shown here is derived from an EMBL/GenBank/DDBJ whole genome shotgun (WGS) entry which is preliminary data.</text>
</comment>
<dbReference type="InterPro" id="IPR017924">
    <property type="entry name" value="RNA-binding_YhbY"/>
</dbReference>
<organism evidence="4 5">
    <name type="scientific">Cysteiniphilum litorale</name>
    <dbReference type="NCBI Taxonomy" id="2056700"/>
    <lineage>
        <taxon>Bacteria</taxon>
        <taxon>Pseudomonadati</taxon>
        <taxon>Pseudomonadota</taxon>
        <taxon>Gammaproteobacteria</taxon>
        <taxon>Thiotrichales</taxon>
        <taxon>Fastidiosibacteraceae</taxon>
        <taxon>Cysteiniphilum</taxon>
    </lineage>
</organism>
<accession>A0A8J2Z3C1</accession>
<feature type="domain" description="CRM" evidence="3">
    <location>
        <begin position="1"/>
        <end position="94"/>
    </location>
</feature>
<dbReference type="RefSeq" id="WP_117001578.1">
    <property type="nucleotide sequence ID" value="NZ_BMJS01000003.1"/>
</dbReference>
<dbReference type="GO" id="GO:0003723">
    <property type="term" value="F:RNA binding"/>
    <property type="evidence" value="ECO:0007669"/>
    <property type="project" value="UniProtKB-UniRule"/>
</dbReference>
<dbReference type="InterPro" id="IPR035920">
    <property type="entry name" value="YhbY-like_sf"/>
</dbReference>
<dbReference type="SMART" id="SM01103">
    <property type="entry name" value="CRS1_YhbY"/>
    <property type="match status" value="1"/>
</dbReference>
<dbReference type="PANTHER" id="PTHR40065:SF3">
    <property type="entry name" value="RNA-BINDING PROTEIN YHBY"/>
    <property type="match status" value="1"/>
</dbReference>
<protein>
    <submittedName>
        <fullName evidence="4">RNA-binding protein</fullName>
    </submittedName>
</protein>
<evidence type="ECO:0000256" key="2">
    <source>
        <dbReference type="PROSITE-ProRule" id="PRU00626"/>
    </source>
</evidence>
<reference evidence="4" key="1">
    <citation type="journal article" date="2014" name="Int. J. Syst. Evol. Microbiol.">
        <title>Complete genome sequence of Corynebacterium casei LMG S-19264T (=DSM 44701T), isolated from a smear-ripened cheese.</title>
        <authorList>
            <consortium name="US DOE Joint Genome Institute (JGI-PGF)"/>
            <person name="Walter F."/>
            <person name="Albersmeier A."/>
            <person name="Kalinowski J."/>
            <person name="Ruckert C."/>
        </authorList>
    </citation>
    <scope>NUCLEOTIDE SEQUENCE</scope>
    <source>
        <strain evidence="4">CGMCC 1.15758</strain>
    </source>
</reference>
<dbReference type="Proteomes" id="UP000636949">
    <property type="component" value="Unassembled WGS sequence"/>
</dbReference>
<gene>
    <name evidence="4" type="primary">yhbY</name>
    <name evidence="4" type="ORF">GCM10010995_04820</name>
</gene>
<proteinExistence type="predicted"/>
<dbReference type="NCBIfam" id="TIGR00253">
    <property type="entry name" value="RNA_bind_YhbY"/>
    <property type="match status" value="1"/>
</dbReference>
<evidence type="ECO:0000313" key="4">
    <source>
        <dbReference type="EMBL" id="GGF90506.1"/>
    </source>
</evidence>